<dbReference type="Proteomes" id="UP000324222">
    <property type="component" value="Unassembled WGS sequence"/>
</dbReference>
<protein>
    <submittedName>
        <fullName evidence="1">Uncharacterized protein</fullName>
    </submittedName>
</protein>
<gene>
    <name evidence="1" type="ORF">E2C01_075756</name>
</gene>
<name>A0A5B7IBG3_PORTR</name>
<dbReference type="EMBL" id="VSRR010056102">
    <property type="protein sequence ID" value="MPC81152.1"/>
    <property type="molecule type" value="Genomic_DNA"/>
</dbReference>
<sequence>MVLVCLQHSFSSLQGLLAHLAGRLVVTSQLQKCSRAITWRTSTLTGIPWICRVQPGVQRSPRRY</sequence>
<accession>A0A5B7IBG3</accession>
<comment type="caution">
    <text evidence="1">The sequence shown here is derived from an EMBL/GenBank/DDBJ whole genome shotgun (WGS) entry which is preliminary data.</text>
</comment>
<evidence type="ECO:0000313" key="2">
    <source>
        <dbReference type="Proteomes" id="UP000324222"/>
    </source>
</evidence>
<reference evidence="1 2" key="1">
    <citation type="submission" date="2019-05" db="EMBL/GenBank/DDBJ databases">
        <title>Another draft genome of Portunus trituberculatus and its Hox gene families provides insights of decapod evolution.</title>
        <authorList>
            <person name="Jeong J.-H."/>
            <person name="Song I."/>
            <person name="Kim S."/>
            <person name="Choi T."/>
            <person name="Kim D."/>
            <person name="Ryu S."/>
            <person name="Kim W."/>
        </authorList>
    </citation>
    <scope>NUCLEOTIDE SEQUENCE [LARGE SCALE GENOMIC DNA]</scope>
    <source>
        <tissue evidence="1">Muscle</tissue>
    </source>
</reference>
<keyword evidence="2" id="KW-1185">Reference proteome</keyword>
<evidence type="ECO:0000313" key="1">
    <source>
        <dbReference type="EMBL" id="MPC81152.1"/>
    </source>
</evidence>
<organism evidence="1 2">
    <name type="scientific">Portunus trituberculatus</name>
    <name type="common">Swimming crab</name>
    <name type="synonym">Neptunus trituberculatus</name>
    <dbReference type="NCBI Taxonomy" id="210409"/>
    <lineage>
        <taxon>Eukaryota</taxon>
        <taxon>Metazoa</taxon>
        <taxon>Ecdysozoa</taxon>
        <taxon>Arthropoda</taxon>
        <taxon>Crustacea</taxon>
        <taxon>Multicrustacea</taxon>
        <taxon>Malacostraca</taxon>
        <taxon>Eumalacostraca</taxon>
        <taxon>Eucarida</taxon>
        <taxon>Decapoda</taxon>
        <taxon>Pleocyemata</taxon>
        <taxon>Brachyura</taxon>
        <taxon>Eubrachyura</taxon>
        <taxon>Portunoidea</taxon>
        <taxon>Portunidae</taxon>
        <taxon>Portuninae</taxon>
        <taxon>Portunus</taxon>
    </lineage>
</organism>
<dbReference type="AlphaFoldDB" id="A0A5B7IBG3"/>
<proteinExistence type="predicted"/>